<reference evidence="1" key="2">
    <citation type="journal article" date="2019" name="Genome Biol. Evol.">
        <title>Day and night: Metabolic profiles and evolutionary relationships of six axenic non-marine cyanobacteria.</title>
        <authorList>
            <person name="Will S.E."/>
            <person name="Henke P."/>
            <person name="Boedeker C."/>
            <person name="Huang S."/>
            <person name="Brinkmann H."/>
            <person name="Rohde M."/>
            <person name="Jarek M."/>
            <person name="Friedl T."/>
            <person name="Seufert S."/>
            <person name="Schumacher M."/>
            <person name="Overmann J."/>
            <person name="Neumann-Schaal M."/>
            <person name="Petersen J."/>
        </authorList>
    </citation>
    <scope>NUCLEOTIDE SEQUENCE [LARGE SCALE GENOMIC DNA]</scope>
    <source>
        <strain evidence="1">PCC 7102</strain>
    </source>
</reference>
<dbReference type="EMBL" id="RSCL01000009">
    <property type="protein sequence ID" value="RUT05289.1"/>
    <property type="molecule type" value="Genomic_DNA"/>
</dbReference>
<dbReference type="Proteomes" id="UP000271624">
    <property type="component" value="Unassembled WGS sequence"/>
</dbReference>
<name>A0A3S1J055_9CYAN</name>
<reference evidence="1" key="1">
    <citation type="submission" date="2018-12" db="EMBL/GenBank/DDBJ databases">
        <authorList>
            <person name="Will S."/>
            <person name="Neumann-Schaal M."/>
            <person name="Henke P."/>
        </authorList>
    </citation>
    <scope>NUCLEOTIDE SEQUENCE</scope>
    <source>
        <strain evidence="1">PCC 7102</strain>
    </source>
</reference>
<sequence>MNTADLDFFNTNEITVTIPKPYLERLYNLLKDSSQNNDQSSKAKDAQLQERVQKMLQQREDHDILAYLDWVLKQNS</sequence>
<comment type="caution">
    <text evidence="1">The sequence shown here is derived from an EMBL/GenBank/DDBJ whole genome shotgun (WGS) entry which is preliminary data.</text>
</comment>
<dbReference type="OrthoDB" id="515485at2"/>
<dbReference type="RefSeq" id="WP_127082519.1">
    <property type="nucleotide sequence ID" value="NZ_RSCL01000009.1"/>
</dbReference>
<organism evidence="1 2">
    <name type="scientific">Dulcicalothrix desertica PCC 7102</name>
    <dbReference type="NCBI Taxonomy" id="232991"/>
    <lineage>
        <taxon>Bacteria</taxon>
        <taxon>Bacillati</taxon>
        <taxon>Cyanobacteriota</taxon>
        <taxon>Cyanophyceae</taxon>
        <taxon>Nostocales</taxon>
        <taxon>Calotrichaceae</taxon>
        <taxon>Dulcicalothrix</taxon>
    </lineage>
</organism>
<protein>
    <submittedName>
        <fullName evidence="1">Uncharacterized protein</fullName>
    </submittedName>
</protein>
<keyword evidence="2" id="KW-1185">Reference proteome</keyword>
<dbReference type="AlphaFoldDB" id="A0A3S1J055"/>
<evidence type="ECO:0000313" key="2">
    <source>
        <dbReference type="Proteomes" id="UP000271624"/>
    </source>
</evidence>
<evidence type="ECO:0000313" key="1">
    <source>
        <dbReference type="EMBL" id="RUT05289.1"/>
    </source>
</evidence>
<accession>A0A3S1J055</accession>
<gene>
    <name evidence="1" type="ORF">DSM106972_041100</name>
</gene>
<proteinExistence type="predicted"/>